<keyword evidence="2" id="KW-1185">Reference proteome</keyword>
<evidence type="ECO:0000313" key="1">
    <source>
        <dbReference type="EMBL" id="SDP00645.1"/>
    </source>
</evidence>
<dbReference type="Pfam" id="PF15595">
    <property type="entry name" value="Imm51"/>
    <property type="match status" value="1"/>
</dbReference>
<sequence>MDETLALEPLQFFEYEHKPGHYCLMLSDRHMVDLLDVFEDCGQYGNGYGWAGVARSAIRSRAPELAGRVAFDPEAGMFVAHGRDPEALRTLGTLLREALHDRDVLSELIETGDPDWFD</sequence>
<dbReference type="EMBL" id="FNIE01000015">
    <property type="protein sequence ID" value="SDP00645.1"/>
    <property type="molecule type" value="Genomic_DNA"/>
</dbReference>
<dbReference type="InterPro" id="IPR028956">
    <property type="entry name" value="Imm51"/>
</dbReference>
<dbReference type="AlphaFoldDB" id="A0A1H0P7G0"/>
<reference evidence="1 2" key="1">
    <citation type="submission" date="2016-10" db="EMBL/GenBank/DDBJ databases">
        <authorList>
            <person name="de Groot N.N."/>
        </authorList>
    </citation>
    <scope>NUCLEOTIDE SEQUENCE [LARGE SCALE GENOMIC DNA]</scope>
    <source>
        <strain evidence="1 2">CGMCC 4.2022</strain>
    </source>
</reference>
<dbReference type="OrthoDB" id="8657476at2"/>
<proteinExistence type="predicted"/>
<gene>
    <name evidence="1" type="ORF">SAMN05216259_11584</name>
</gene>
<name>A0A1H0P7G0_9ACTN</name>
<organism evidence="1 2">
    <name type="scientific">Actinacidiphila guanduensis</name>
    <dbReference type="NCBI Taxonomy" id="310781"/>
    <lineage>
        <taxon>Bacteria</taxon>
        <taxon>Bacillati</taxon>
        <taxon>Actinomycetota</taxon>
        <taxon>Actinomycetes</taxon>
        <taxon>Kitasatosporales</taxon>
        <taxon>Streptomycetaceae</taxon>
        <taxon>Actinacidiphila</taxon>
    </lineage>
</organism>
<dbReference type="STRING" id="310781.SAMN05216259_11584"/>
<protein>
    <submittedName>
        <fullName evidence="1">Immunity protein 51</fullName>
    </submittedName>
</protein>
<evidence type="ECO:0000313" key="2">
    <source>
        <dbReference type="Proteomes" id="UP000199341"/>
    </source>
</evidence>
<dbReference type="RefSeq" id="WP_093787458.1">
    <property type="nucleotide sequence ID" value="NZ_FNIE01000015.1"/>
</dbReference>
<accession>A0A1H0P7G0</accession>
<dbReference type="Proteomes" id="UP000199341">
    <property type="component" value="Unassembled WGS sequence"/>
</dbReference>